<organism evidence="1 2">
    <name type="scientific">Ambrosia artemisiifolia</name>
    <name type="common">Common ragweed</name>
    <dbReference type="NCBI Taxonomy" id="4212"/>
    <lineage>
        <taxon>Eukaryota</taxon>
        <taxon>Viridiplantae</taxon>
        <taxon>Streptophyta</taxon>
        <taxon>Embryophyta</taxon>
        <taxon>Tracheophyta</taxon>
        <taxon>Spermatophyta</taxon>
        <taxon>Magnoliopsida</taxon>
        <taxon>eudicotyledons</taxon>
        <taxon>Gunneridae</taxon>
        <taxon>Pentapetalae</taxon>
        <taxon>asterids</taxon>
        <taxon>campanulids</taxon>
        <taxon>Asterales</taxon>
        <taxon>Asteraceae</taxon>
        <taxon>Asteroideae</taxon>
        <taxon>Heliantheae alliance</taxon>
        <taxon>Heliantheae</taxon>
        <taxon>Ambrosia</taxon>
    </lineage>
</organism>
<dbReference type="Proteomes" id="UP001206925">
    <property type="component" value="Unassembled WGS sequence"/>
</dbReference>
<dbReference type="AlphaFoldDB" id="A0AAD5GAX7"/>
<dbReference type="EMBL" id="JAMZMK010009971">
    <property type="protein sequence ID" value="KAI7733468.1"/>
    <property type="molecule type" value="Genomic_DNA"/>
</dbReference>
<dbReference type="PANTHER" id="PTHR33975:SF2">
    <property type="entry name" value="MYELIN-ASSOCIATED OLIGODENDROCYTE BASIC PROTEIN"/>
    <property type="match status" value="1"/>
</dbReference>
<dbReference type="GO" id="GO:0009507">
    <property type="term" value="C:chloroplast"/>
    <property type="evidence" value="ECO:0007669"/>
    <property type="project" value="TreeGrafter"/>
</dbReference>
<evidence type="ECO:0000313" key="1">
    <source>
        <dbReference type="EMBL" id="KAI7733468.1"/>
    </source>
</evidence>
<proteinExistence type="predicted"/>
<accession>A0AAD5GAX7</accession>
<evidence type="ECO:0000313" key="2">
    <source>
        <dbReference type="Proteomes" id="UP001206925"/>
    </source>
</evidence>
<dbReference type="Pfam" id="PF07466">
    <property type="entry name" value="DUF1517"/>
    <property type="match status" value="1"/>
</dbReference>
<name>A0AAD5GAX7_AMBAR</name>
<reference evidence="1" key="1">
    <citation type="submission" date="2022-06" db="EMBL/GenBank/DDBJ databases">
        <title>Uncovering the hologenomic basis of an extraordinary plant invasion.</title>
        <authorList>
            <person name="Bieker V.C."/>
            <person name="Martin M.D."/>
            <person name="Gilbert T."/>
            <person name="Hodgins K."/>
            <person name="Battlay P."/>
            <person name="Petersen B."/>
            <person name="Wilson J."/>
        </authorList>
    </citation>
    <scope>NUCLEOTIDE SEQUENCE</scope>
    <source>
        <strain evidence="1">AA19_3_7</strain>
        <tissue evidence="1">Leaf</tissue>
    </source>
</reference>
<dbReference type="InterPro" id="IPR053023">
    <property type="entry name" value="FLAP_modulator"/>
</dbReference>
<comment type="caution">
    <text evidence="1">The sequence shown here is derived from an EMBL/GenBank/DDBJ whole genome shotgun (WGS) entry which is preliminary data.</text>
</comment>
<dbReference type="PANTHER" id="PTHR33975">
    <property type="entry name" value="MYELIN-ASSOCIATED OLIGODENDROCYTE BASIC PROTEIN"/>
    <property type="match status" value="1"/>
</dbReference>
<sequence length="40" mass="4659">MASIPSSNIMGVQVLWTPQKEDDSLTKQKMFKDYPMLRPF</sequence>
<protein>
    <submittedName>
        <fullName evidence="1">Uncharacterized protein</fullName>
    </submittedName>
</protein>
<gene>
    <name evidence="1" type="ORF">M8C21_008393</name>
</gene>
<dbReference type="InterPro" id="IPR010903">
    <property type="entry name" value="DUF1517"/>
</dbReference>
<keyword evidence="2" id="KW-1185">Reference proteome</keyword>